<gene>
    <name evidence="12" type="ORF">PHAECO_LOCUS3182</name>
</gene>
<keyword evidence="13" id="KW-1185">Reference proteome</keyword>
<dbReference type="Gene3D" id="3.90.550.50">
    <property type="match status" value="1"/>
</dbReference>
<keyword evidence="4" id="KW-0812">Transmembrane</keyword>
<comment type="subcellular location">
    <subcellularLocation>
        <location evidence="1 10">Golgi apparatus</location>
        <location evidence="1 10">Golgi stack membrane</location>
        <topology evidence="1 10">Single-pass type II membrane protein</topology>
    </subcellularLocation>
</comment>
<reference evidence="12" key="2">
    <citation type="submission" date="2022-10" db="EMBL/GenBank/DDBJ databases">
        <authorList>
            <consortium name="ENA_rothamsted_submissions"/>
            <consortium name="culmorum"/>
            <person name="King R."/>
        </authorList>
    </citation>
    <scope>NUCLEOTIDE SEQUENCE</scope>
</reference>
<keyword evidence="9" id="KW-0325">Glycoprotein</keyword>
<accession>A0A9P0DA52</accession>
<dbReference type="PANTHER" id="PTHR12369:SF11">
    <property type="entry name" value="HEXOSYLTRANSFERASE"/>
    <property type="match status" value="1"/>
</dbReference>
<reference evidence="12" key="1">
    <citation type="submission" date="2022-01" db="EMBL/GenBank/DDBJ databases">
        <authorList>
            <person name="King R."/>
        </authorList>
    </citation>
    <scope>NUCLEOTIDE SEQUENCE</scope>
</reference>
<organism evidence="12 13">
    <name type="scientific">Phaedon cochleariae</name>
    <name type="common">Mustard beetle</name>
    <dbReference type="NCBI Taxonomy" id="80249"/>
    <lineage>
        <taxon>Eukaryota</taxon>
        <taxon>Metazoa</taxon>
        <taxon>Ecdysozoa</taxon>
        <taxon>Arthropoda</taxon>
        <taxon>Hexapoda</taxon>
        <taxon>Insecta</taxon>
        <taxon>Pterygota</taxon>
        <taxon>Neoptera</taxon>
        <taxon>Endopterygota</taxon>
        <taxon>Coleoptera</taxon>
        <taxon>Polyphaga</taxon>
        <taxon>Cucujiformia</taxon>
        <taxon>Chrysomeloidea</taxon>
        <taxon>Chrysomelidae</taxon>
        <taxon>Chrysomelinae</taxon>
        <taxon>Chrysomelini</taxon>
        <taxon>Phaedon</taxon>
    </lineage>
</organism>
<feature type="signal peptide" evidence="11">
    <location>
        <begin position="1"/>
        <end position="21"/>
    </location>
</feature>
<evidence type="ECO:0000256" key="2">
    <source>
        <dbReference type="ARBA" id="ARBA00009239"/>
    </source>
</evidence>
<evidence type="ECO:0000256" key="7">
    <source>
        <dbReference type="ARBA" id="ARBA00023034"/>
    </source>
</evidence>
<evidence type="ECO:0000256" key="5">
    <source>
        <dbReference type="ARBA" id="ARBA00022968"/>
    </source>
</evidence>
<dbReference type="InterPro" id="IPR029044">
    <property type="entry name" value="Nucleotide-diphossugar_trans"/>
</dbReference>
<evidence type="ECO:0000313" key="12">
    <source>
        <dbReference type="EMBL" id="CAH1118840.1"/>
    </source>
</evidence>
<keyword evidence="3 10" id="KW-0808">Transferase</keyword>
<evidence type="ECO:0000256" key="10">
    <source>
        <dbReference type="RuleBase" id="RU364016"/>
    </source>
</evidence>
<dbReference type="OrthoDB" id="431432at2759"/>
<feature type="chain" id="PRO_5040453843" description="Hexosyltransferase" evidence="11">
    <location>
        <begin position="22"/>
        <end position="785"/>
    </location>
</feature>
<keyword evidence="5 10" id="KW-0735">Signal-anchor</keyword>
<evidence type="ECO:0000256" key="6">
    <source>
        <dbReference type="ARBA" id="ARBA00022989"/>
    </source>
</evidence>
<dbReference type="EC" id="2.4.1.-" evidence="10"/>
<dbReference type="EMBL" id="OU896718">
    <property type="protein sequence ID" value="CAH1118840.1"/>
    <property type="molecule type" value="Genomic_DNA"/>
</dbReference>
<evidence type="ECO:0000313" key="13">
    <source>
        <dbReference type="Proteomes" id="UP001153737"/>
    </source>
</evidence>
<evidence type="ECO:0000256" key="11">
    <source>
        <dbReference type="SAM" id="SignalP"/>
    </source>
</evidence>
<name>A0A9P0DA52_PHACE</name>
<keyword evidence="7 10" id="KW-0333">Golgi apparatus</keyword>
<dbReference type="Gene3D" id="3.90.550.10">
    <property type="entry name" value="Spore Coat Polysaccharide Biosynthesis Protein SpsA, Chain A"/>
    <property type="match status" value="1"/>
</dbReference>
<dbReference type="InterPro" id="IPR008428">
    <property type="entry name" value="Chond_GalNAc"/>
</dbReference>
<evidence type="ECO:0000256" key="3">
    <source>
        <dbReference type="ARBA" id="ARBA00022679"/>
    </source>
</evidence>
<dbReference type="SUPFAM" id="SSF53448">
    <property type="entry name" value="Nucleotide-diphospho-sugar transferases"/>
    <property type="match status" value="2"/>
</dbReference>
<evidence type="ECO:0000256" key="9">
    <source>
        <dbReference type="ARBA" id="ARBA00023180"/>
    </source>
</evidence>
<sequence length="785" mass="90260">MARRNRLLKLTLGILIGIIASQLIDSDSSGFCHVEKNMEVSPLKLIDQENARSSNKNLLFVGVMTAAKYLDTRAKAAYDTWGKEVPGKVMFFSSENSYSAHVPLVALPGVDDSYPPQKKSFMMLRYMYEEFADQYEWFLRADDDVYIRTDRLEELLRSVDSRKPWFIGQTGRGTTDELGLLALDSDENFCMGGPGVLMSRETLRRAAPHVDRCLAHLYTTHEDVELGRCVRRYAGVACTWSYEMQVILYHNQSGPAAFSGDLKQKEVHKAITLHPVKQPQNMYRLHNYVKGLKIQQDQQDSILLHRDIAMSMQELGYRISSLDTADLAENVPLFPVGKGSDGYLGDTSILGAPSSLNRYTPRDLKDVLEWELISKTIYSHRDGNPRRRIGTSMKEGLNDIIIEVMELINAYSNQRGRIIDFKDILYGYWRLDPIYGVDLILDLLLVYRKYRGHKMTVQVRRHAYVQQTYTGIFVKEIDTRNTTGSLVSATESLPVHKKLVNQLFSKISEKLQPILSIHNITTDTNINFILPLSGRFNTFRRFMKTYEEVCLKEMEATKLYVILYKEENSLEDFQKTLDLVEDLRQKYPSSVLRIIWTEEKFARGKALQLGVDEVEEDGLMLFIDVDIVFDKHSLQRMRRNTVLNKKIYFPIVYSLYNPKFLNETLSERVNPVTPDVINEDNGFWRQFGFGIVSIYRSDFKNLGGFDLMITGWGYEDVTLFDNVVRSGLKIVRTPDPGLVHVFHQVKCDDSLDAEQKNMCLGTKASTLGSLRNLQNIFLKYKDLFR</sequence>
<protein>
    <recommendedName>
        <fullName evidence="10">Hexosyltransferase</fullName>
        <ecNumber evidence="10">2.4.1.-</ecNumber>
    </recommendedName>
</protein>
<dbReference type="AlphaFoldDB" id="A0A9P0DA52"/>
<proteinExistence type="inferred from homology"/>
<keyword evidence="11" id="KW-0732">Signal</keyword>
<dbReference type="Proteomes" id="UP001153737">
    <property type="component" value="Chromosome 12"/>
</dbReference>
<dbReference type="Pfam" id="PF05679">
    <property type="entry name" value="CHGN"/>
    <property type="match status" value="1"/>
</dbReference>
<evidence type="ECO:0000256" key="1">
    <source>
        <dbReference type="ARBA" id="ARBA00004447"/>
    </source>
</evidence>
<evidence type="ECO:0000256" key="4">
    <source>
        <dbReference type="ARBA" id="ARBA00022692"/>
    </source>
</evidence>
<keyword evidence="6" id="KW-1133">Transmembrane helix</keyword>
<dbReference type="GO" id="GO:0032580">
    <property type="term" value="C:Golgi cisterna membrane"/>
    <property type="evidence" value="ECO:0007669"/>
    <property type="project" value="UniProtKB-SubCell"/>
</dbReference>
<dbReference type="FunFam" id="3.90.550.50:FF:000004">
    <property type="entry name" value="Hexosyltransferase"/>
    <property type="match status" value="1"/>
</dbReference>
<evidence type="ECO:0000256" key="8">
    <source>
        <dbReference type="ARBA" id="ARBA00023136"/>
    </source>
</evidence>
<comment type="similarity">
    <text evidence="2 10">Belongs to the chondroitin N-acetylgalactosaminyltransferase family.</text>
</comment>
<dbReference type="InterPro" id="IPR051227">
    <property type="entry name" value="CS_glycosyltransferase"/>
</dbReference>
<dbReference type="PANTHER" id="PTHR12369">
    <property type="entry name" value="CHONDROITIN SYNTHASE"/>
    <property type="match status" value="1"/>
</dbReference>
<keyword evidence="8" id="KW-0472">Membrane</keyword>
<dbReference type="GO" id="GO:0047238">
    <property type="term" value="F:glucuronosyl-N-acetylgalactosaminyl-proteoglycan 4-beta-N-acetylgalactosaminyltransferase activity"/>
    <property type="evidence" value="ECO:0007669"/>
    <property type="project" value="TreeGrafter"/>
</dbReference>